<protein>
    <submittedName>
        <fullName evidence="2">Uncharacterized protein</fullName>
    </submittedName>
</protein>
<keyword evidence="1" id="KW-0472">Membrane</keyword>
<feature type="transmembrane region" description="Helical" evidence="1">
    <location>
        <begin position="7"/>
        <end position="29"/>
    </location>
</feature>
<organism evidence="2 3">
    <name type="scientific">Caldanaerovirga acetigignens</name>
    <dbReference type="NCBI Taxonomy" id="447595"/>
    <lineage>
        <taxon>Bacteria</taxon>
        <taxon>Bacillati</taxon>
        <taxon>Bacillota</taxon>
        <taxon>Clostridia</taxon>
        <taxon>Thermosediminibacterales</taxon>
        <taxon>Thermosediminibacteraceae</taxon>
        <taxon>Caldanaerovirga</taxon>
    </lineage>
</organism>
<evidence type="ECO:0000313" key="2">
    <source>
        <dbReference type="EMBL" id="SHM64699.1"/>
    </source>
</evidence>
<proteinExistence type="predicted"/>
<dbReference type="RefSeq" id="WP_073257128.1">
    <property type="nucleotide sequence ID" value="NZ_FRCR01000008.1"/>
</dbReference>
<keyword evidence="1" id="KW-0812">Transmembrane</keyword>
<keyword evidence="1" id="KW-1133">Transmembrane helix</keyword>
<reference evidence="3" key="1">
    <citation type="submission" date="2016-11" db="EMBL/GenBank/DDBJ databases">
        <authorList>
            <person name="Varghese N."/>
            <person name="Submissions S."/>
        </authorList>
    </citation>
    <scope>NUCLEOTIDE SEQUENCE [LARGE SCALE GENOMIC DNA]</scope>
    <source>
        <strain evidence="3">DSM 18802</strain>
    </source>
</reference>
<dbReference type="OrthoDB" id="2086456at2"/>
<gene>
    <name evidence="2" type="ORF">SAMN05660826_01585</name>
</gene>
<evidence type="ECO:0000313" key="3">
    <source>
        <dbReference type="Proteomes" id="UP000184375"/>
    </source>
</evidence>
<accession>A0A1M7KHI4</accession>
<sequence length="190" mass="22042">MIKKRKILLSSIIIAAFVILFFFMINISLKSNINNAFDVTIENGVKWIKLEESKRFKITPKIMIKPSEKVESPYLIFDLYIENKTDKPIYNIVVTAFLSDKIRKYMSTPLNIFGNVKDNPVNLIPGKIPYALYVTKITNIPNYNAFTEEQKEEMMEILKEPIKVKISYDSGVEYLIIDSSEIIIENYVDI</sequence>
<dbReference type="Proteomes" id="UP000184375">
    <property type="component" value="Unassembled WGS sequence"/>
</dbReference>
<keyword evidence="3" id="KW-1185">Reference proteome</keyword>
<dbReference type="AlphaFoldDB" id="A0A1M7KHI4"/>
<name>A0A1M7KHI4_9FIRM</name>
<dbReference type="EMBL" id="FRCR01000008">
    <property type="protein sequence ID" value="SHM64699.1"/>
    <property type="molecule type" value="Genomic_DNA"/>
</dbReference>
<evidence type="ECO:0000256" key="1">
    <source>
        <dbReference type="SAM" id="Phobius"/>
    </source>
</evidence>